<dbReference type="EMBL" id="AP004740">
    <property type="protein sequence ID" value="BAD54181.1"/>
    <property type="molecule type" value="Genomic_DNA"/>
</dbReference>
<feature type="compositionally biased region" description="Basic and acidic residues" evidence="1">
    <location>
        <begin position="1"/>
        <end position="16"/>
    </location>
</feature>
<feature type="region of interest" description="Disordered" evidence="1">
    <location>
        <begin position="1"/>
        <end position="43"/>
    </location>
</feature>
<reference evidence="3" key="1">
    <citation type="journal article" date="2005" name="Nature">
        <title>The map-based sequence of the rice genome.</title>
        <authorList>
            <consortium name="International rice genome sequencing project (IRGSP)"/>
            <person name="Matsumoto T."/>
            <person name="Wu J."/>
            <person name="Kanamori H."/>
            <person name="Katayose Y."/>
            <person name="Fujisawa M."/>
            <person name="Namiki N."/>
            <person name="Mizuno H."/>
            <person name="Yamamoto K."/>
            <person name="Antonio B.A."/>
            <person name="Baba T."/>
            <person name="Sakata K."/>
            <person name="Nagamura Y."/>
            <person name="Aoki H."/>
            <person name="Arikawa K."/>
            <person name="Arita K."/>
            <person name="Bito T."/>
            <person name="Chiden Y."/>
            <person name="Fujitsuka N."/>
            <person name="Fukunaka R."/>
            <person name="Hamada M."/>
            <person name="Harada C."/>
            <person name="Hayashi A."/>
            <person name="Hijishita S."/>
            <person name="Honda M."/>
            <person name="Hosokawa S."/>
            <person name="Ichikawa Y."/>
            <person name="Idonuma A."/>
            <person name="Iijima M."/>
            <person name="Ikeda M."/>
            <person name="Ikeno M."/>
            <person name="Ito K."/>
            <person name="Ito S."/>
            <person name="Ito T."/>
            <person name="Ito Y."/>
            <person name="Ito Y."/>
            <person name="Iwabuchi A."/>
            <person name="Kamiya K."/>
            <person name="Karasawa W."/>
            <person name="Kurita K."/>
            <person name="Katagiri S."/>
            <person name="Kikuta A."/>
            <person name="Kobayashi H."/>
            <person name="Kobayashi N."/>
            <person name="Machita K."/>
            <person name="Maehara T."/>
            <person name="Masukawa M."/>
            <person name="Mizubayashi T."/>
            <person name="Mukai Y."/>
            <person name="Nagasaki H."/>
            <person name="Nagata Y."/>
            <person name="Naito S."/>
            <person name="Nakashima M."/>
            <person name="Nakama Y."/>
            <person name="Nakamichi Y."/>
            <person name="Nakamura M."/>
            <person name="Meguro A."/>
            <person name="Negishi M."/>
            <person name="Ohta I."/>
            <person name="Ohta T."/>
            <person name="Okamoto M."/>
            <person name="Ono N."/>
            <person name="Saji S."/>
            <person name="Sakaguchi M."/>
            <person name="Sakai K."/>
            <person name="Shibata M."/>
            <person name="Shimokawa T."/>
            <person name="Song J."/>
            <person name="Takazaki Y."/>
            <person name="Terasawa K."/>
            <person name="Tsugane M."/>
            <person name="Tsuji K."/>
            <person name="Ueda S."/>
            <person name="Waki K."/>
            <person name="Yamagata H."/>
            <person name="Yamamoto M."/>
            <person name="Yamamoto S."/>
            <person name="Yamane H."/>
            <person name="Yoshiki S."/>
            <person name="Yoshihara R."/>
            <person name="Yukawa K."/>
            <person name="Zhong H."/>
            <person name="Yano M."/>
            <person name="Yuan Q."/>
            <person name="Ouyang S."/>
            <person name="Liu J."/>
            <person name="Jones K.M."/>
            <person name="Gansberger K."/>
            <person name="Moffat K."/>
            <person name="Hill J."/>
            <person name="Bera J."/>
            <person name="Fadrosh D."/>
            <person name="Jin S."/>
            <person name="Johri S."/>
            <person name="Kim M."/>
            <person name="Overton L."/>
            <person name="Reardon M."/>
            <person name="Tsitrin T."/>
            <person name="Vuong H."/>
            <person name="Weaver B."/>
            <person name="Ciecko A."/>
            <person name="Tallon L."/>
            <person name="Jackson J."/>
            <person name="Pai G."/>
            <person name="Aken S.V."/>
            <person name="Utterback T."/>
            <person name="Reidmuller S."/>
            <person name="Feldblyum T."/>
            <person name="Hsiao J."/>
            <person name="Zismann V."/>
            <person name="Iobst S."/>
            <person name="de Vazeille A.R."/>
            <person name="Buell C.R."/>
            <person name="Ying K."/>
            <person name="Li Y."/>
            <person name="Lu T."/>
            <person name="Huang Y."/>
            <person name="Zhao Q."/>
            <person name="Feng Q."/>
            <person name="Zhang L."/>
            <person name="Zhu J."/>
            <person name="Weng Q."/>
            <person name="Mu J."/>
            <person name="Lu Y."/>
            <person name="Fan D."/>
            <person name="Liu Y."/>
            <person name="Guan J."/>
            <person name="Zhang Y."/>
            <person name="Yu S."/>
            <person name="Liu X."/>
            <person name="Zhang Y."/>
            <person name="Hong G."/>
            <person name="Han B."/>
            <person name="Choisne N."/>
            <person name="Demange N."/>
            <person name="Orjeda G."/>
            <person name="Samain S."/>
            <person name="Cattolico L."/>
            <person name="Pelletier E."/>
            <person name="Couloux A."/>
            <person name="Segurens B."/>
            <person name="Wincker P."/>
            <person name="D'Hont A."/>
            <person name="Scarpelli C."/>
            <person name="Weissenbach J."/>
            <person name="Salanoubat M."/>
            <person name="Quetier F."/>
            <person name="Yu Y."/>
            <person name="Kim H.R."/>
            <person name="Rambo T."/>
            <person name="Currie J."/>
            <person name="Collura K."/>
            <person name="Luo M."/>
            <person name="Yang T."/>
            <person name="Ammiraju J.S.S."/>
            <person name="Engler F."/>
            <person name="Soderlund C."/>
            <person name="Wing R.A."/>
            <person name="Palmer L.E."/>
            <person name="de la Bastide M."/>
            <person name="Spiegel L."/>
            <person name="Nascimento L."/>
            <person name="Zutavern T."/>
            <person name="O'Shaughnessy A."/>
            <person name="Dike S."/>
            <person name="Dedhia N."/>
            <person name="Preston R."/>
            <person name="Balija V."/>
            <person name="McCombie W.R."/>
            <person name="Chow T."/>
            <person name="Chen H."/>
            <person name="Chung M."/>
            <person name="Chen C."/>
            <person name="Shaw J."/>
            <person name="Wu H."/>
            <person name="Hsiao K."/>
            <person name="Chao Y."/>
            <person name="Chu M."/>
            <person name="Cheng C."/>
            <person name="Hour A."/>
            <person name="Lee P."/>
            <person name="Lin S."/>
            <person name="Lin Y."/>
            <person name="Liou J."/>
            <person name="Liu S."/>
            <person name="Hsing Y."/>
            <person name="Raghuvanshi S."/>
            <person name="Mohanty A."/>
            <person name="Bharti A.K."/>
            <person name="Gaur A."/>
            <person name="Gupta V."/>
            <person name="Kumar D."/>
            <person name="Ravi V."/>
            <person name="Vij S."/>
            <person name="Kapur A."/>
            <person name="Khurana P."/>
            <person name="Khurana P."/>
            <person name="Khurana J.P."/>
            <person name="Tyagi A.K."/>
            <person name="Gaikwad K."/>
            <person name="Singh A."/>
            <person name="Dalal V."/>
            <person name="Srivastava S."/>
            <person name="Dixit A."/>
            <person name="Pal A.K."/>
            <person name="Ghazi I.A."/>
            <person name="Yadav M."/>
            <person name="Pandit A."/>
            <person name="Bhargava A."/>
            <person name="Sureshbabu K."/>
            <person name="Batra K."/>
            <person name="Sharma T.R."/>
            <person name="Mohapatra T."/>
            <person name="Singh N.K."/>
            <person name="Messing J."/>
            <person name="Nelson A.B."/>
            <person name="Fuks G."/>
            <person name="Kavchok S."/>
            <person name="Keizer G."/>
            <person name="Linton E."/>
            <person name="Llaca V."/>
            <person name="Song R."/>
            <person name="Tanyolac B."/>
            <person name="Young S."/>
            <person name="Ho-Il K."/>
            <person name="Hahn J.H."/>
            <person name="Sangsakoo G."/>
            <person name="Vanavichit A."/>
            <person name="de Mattos Luiz.A.T."/>
            <person name="Zimmer P.D."/>
            <person name="Malone G."/>
            <person name="Dellagostin O."/>
            <person name="de Oliveira A.C."/>
            <person name="Bevan M."/>
            <person name="Bancroft I."/>
            <person name="Minx P."/>
            <person name="Cordum H."/>
            <person name="Wilson R."/>
            <person name="Cheng Z."/>
            <person name="Jin W."/>
            <person name="Jiang J."/>
            <person name="Leong S.A."/>
            <person name="Iwama H."/>
            <person name="Gojobori T."/>
            <person name="Itoh T."/>
            <person name="Niimura Y."/>
            <person name="Fujii Y."/>
            <person name="Habara T."/>
            <person name="Sakai H."/>
            <person name="Sato Y."/>
            <person name="Wilson G."/>
            <person name="Kumar K."/>
            <person name="McCouch S."/>
            <person name="Juretic N."/>
            <person name="Hoen D."/>
            <person name="Wright S."/>
            <person name="Bruskiewich R."/>
            <person name="Bureau T."/>
            <person name="Miyao A."/>
            <person name="Hirochika H."/>
            <person name="Nishikawa T."/>
            <person name="Kadowaki K."/>
            <person name="Sugiura M."/>
            <person name="Burr B."/>
            <person name="Sasaki T."/>
        </authorList>
    </citation>
    <scope>NUCLEOTIDE SEQUENCE [LARGE SCALE GENOMIC DNA]</scope>
    <source>
        <strain evidence="3">cv. Nipponbare</strain>
    </source>
</reference>
<proteinExistence type="predicted"/>
<organism evidence="2 3">
    <name type="scientific">Oryza sativa subsp. japonica</name>
    <name type="common">Rice</name>
    <dbReference type="NCBI Taxonomy" id="39947"/>
    <lineage>
        <taxon>Eukaryota</taxon>
        <taxon>Viridiplantae</taxon>
        <taxon>Streptophyta</taxon>
        <taxon>Embryophyta</taxon>
        <taxon>Tracheophyta</taxon>
        <taxon>Spermatophyta</taxon>
        <taxon>Magnoliopsida</taxon>
        <taxon>Liliopsida</taxon>
        <taxon>Poales</taxon>
        <taxon>Poaceae</taxon>
        <taxon>BOP clade</taxon>
        <taxon>Oryzoideae</taxon>
        <taxon>Oryzeae</taxon>
        <taxon>Oryzinae</taxon>
        <taxon>Oryza</taxon>
        <taxon>Oryza sativa</taxon>
    </lineage>
</organism>
<protein>
    <submittedName>
        <fullName evidence="2">Uncharacterized protein</fullName>
    </submittedName>
</protein>
<accession>Q5Z7D3</accession>
<evidence type="ECO:0000313" key="3">
    <source>
        <dbReference type="Proteomes" id="UP000000763"/>
    </source>
</evidence>
<gene>
    <name evidence="2" type="primary">OSJNBa0092H22.40</name>
</gene>
<name>Q5Z7D3_ORYSJ</name>
<dbReference type="AlphaFoldDB" id="Q5Z7D3"/>
<dbReference type="Proteomes" id="UP000000763">
    <property type="component" value="Chromosome 6"/>
</dbReference>
<evidence type="ECO:0000313" key="2">
    <source>
        <dbReference type="EMBL" id="BAD54181.1"/>
    </source>
</evidence>
<evidence type="ECO:0000256" key="1">
    <source>
        <dbReference type="SAM" id="MobiDB-lite"/>
    </source>
</evidence>
<sequence length="95" mass="10569">MKMKKIVDDDKRNRHDEEDDVGDPANSSVATNDNDKDAHQHLHSRSTVKICVEGVQVEILNIGESLVVVKYHGIACRDVKVHKDVVVGEVVKLAK</sequence>
<reference evidence="3" key="2">
    <citation type="journal article" date="2008" name="Nucleic Acids Res.">
        <title>The rice annotation project database (RAP-DB): 2008 update.</title>
        <authorList>
            <consortium name="The rice annotation project (RAP)"/>
        </authorList>
    </citation>
    <scope>GENOME REANNOTATION</scope>
    <source>
        <strain evidence="3">cv. Nipponbare</strain>
    </source>
</reference>